<keyword evidence="6 11" id="KW-1133">Transmembrane helix</keyword>
<dbReference type="AlphaFoldDB" id="A0A977TJ77"/>
<evidence type="ECO:0000256" key="5">
    <source>
        <dbReference type="ARBA" id="ARBA00022967"/>
    </source>
</evidence>
<dbReference type="Pfam" id="PF00420">
    <property type="entry name" value="Oxidored_q2"/>
    <property type="match status" value="1"/>
</dbReference>
<feature type="transmembrane region" description="Helical" evidence="11">
    <location>
        <begin position="6"/>
        <end position="25"/>
    </location>
</feature>
<evidence type="ECO:0000256" key="7">
    <source>
        <dbReference type="ARBA" id="ARBA00023027"/>
    </source>
</evidence>
<evidence type="ECO:0000256" key="3">
    <source>
        <dbReference type="ARBA" id="ARBA00016612"/>
    </source>
</evidence>
<evidence type="ECO:0000256" key="10">
    <source>
        <dbReference type="ARBA" id="ARBA00049551"/>
    </source>
</evidence>
<evidence type="ECO:0000256" key="11">
    <source>
        <dbReference type="SAM" id="Phobius"/>
    </source>
</evidence>
<reference evidence="12" key="1">
    <citation type="submission" date="2021-11" db="EMBL/GenBank/DDBJ databases">
        <title>The mitochondrial genome of Corynis zhengi.</title>
        <authorList>
            <person name="Niu G."/>
        </authorList>
    </citation>
    <scope>NUCLEOTIDE SEQUENCE</scope>
    <source>
        <strain evidence="12">CSCS-Hym-MC0176</strain>
    </source>
</reference>
<keyword evidence="12" id="KW-0496">Mitochondrion</keyword>
<dbReference type="GO" id="GO:0016020">
    <property type="term" value="C:membrane"/>
    <property type="evidence" value="ECO:0007669"/>
    <property type="project" value="UniProtKB-SubCell"/>
</dbReference>
<gene>
    <name evidence="12" type="primary">ND4L</name>
</gene>
<proteinExistence type="inferred from homology"/>
<comment type="catalytic activity">
    <reaction evidence="10">
        <text>a ubiquinone + NADH + 5 H(+)(in) = a ubiquinol + NAD(+) + 4 H(+)(out)</text>
        <dbReference type="Rhea" id="RHEA:29091"/>
        <dbReference type="Rhea" id="RHEA-COMP:9565"/>
        <dbReference type="Rhea" id="RHEA-COMP:9566"/>
        <dbReference type="ChEBI" id="CHEBI:15378"/>
        <dbReference type="ChEBI" id="CHEBI:16389"/>
        <dbReference type="ChEBI" id="CHEBI:17976"/>
        <dbReference type="ChEBI" id="CHEBI:57540"/>
        <dbReference type="ChEBI" id="CHEBI:57945"/>
        <dbReference type="EC" id="7.1.1.2"/>
    </reaction>
</comment>
<dbReference type="GO" id="GO:0008137">
    <property type="term" value="F:NADH dehydrogenase (ubiquinone) activity"/>
    <property type="evidence" value="ECO:0007669"/>
    <property type="project" value="UniProtKB-EC"/>
</dbReference>
<dbReference type="InterPro" id="IPR039428">
    <property type="entry name" value="NUOK/Mnh_C1-like"/>
</dbReference>
<evidence type="ECO:0000256" key="1">
    <source>
        <dbReference type="ARBA" id="ARBA00004141"/>
    </source>
</evidence>
<evidence type="ECO:0000256" key="8">
    <source>
        <dbReference type="ARBA" id="ARBA00023136"/>
    </source>
</evidence>
<geneLocation type="mitochondrion" evidence="12"/>
<sequence>MILFYLFMFLFFIGFFSLCLNRFYLLMILLNFEFLILMLFFFLIIYLNYYGLELYFSLIFLVFSVCEGVLGLSILILMVRFYGNDYFQILNLL</sequence>
<keyword evidence="5" id="KW-1278">Translocase</keyword>
<accession>A0A977TJ77</accession>
<evidence type="ECO:0000313" key="12">
    <source>
        <dbReference type="EMBL" id="UXW64260.1"/>
    </source>
</evidence>
<keyword evidence="8 11" id="KW-0472">Membrane</keyword>
<comment type="subcellular location">
    <subcellularLocation>
        <location evidence="1">Membrane</location>
        <topology evidence="1">Multi-pass membrane protein</topology>
    </subcellularLocation>
</comment>
<comment type="similarity">
    <text evidence="2">Belongs to the complex I subunit 4L family.</text>
</comment>
<feature type="transmembrane region" description="Helical" evidence="11">
    <location>
        <begin position="55"/>
        <end position="79"/>
    </location>
</feature>
<organism evidence="12">
    <name type="scientific">Corynis sp</name>
    <dbReference type="NCBI Taxonomy" id="2983160"/>
    <lineage>
        <taxon>Eukaryota</taxon>
        <taxon>Metazoa</taxon>
        <taxon>Ecdysozoa</taxon>
        <taxon>Arthropoda</taxon>
        <taxon>Hexapoda</taxon>
        <taxon>Insecta</taxon>
        <taxon>Pterygota</taxon>
        <taxon>Neoptera</taxon>
        <taxon>Endopterygota</taxon>
        <taxon>Hymenoptera</taxon>
        <taxon>Tenthredinoidea</taxon>
        <taxon>Cimbicidae</taxon>
        <taxon>Corynis</taxon>
    </lineage>
</organism>
<evidence type="ECO:0000256" key="2">
    <source>
        <dbReference type="ARBA" id="ARBA00010519"/>
    </source>
</evidence>
<keyword evidence="7" id="KW-0520">NAD</keyword>
<protein>
    <recommendedName>
        <fullName evidence="3">NADH-ubiquinone oxidoreductase chain 4L</fullName>
    </recommendedName>
    <alternativeName>
        <fullName evidence="9">NADH dehydrogenase subunit 4L</fullName>
    </alternativeName>
</protein>
<evidence type="ECO:0000256" key="4">
    <source>
        <dbReference type="ARBA" id="ARBA00022692"/>
    </source>
</evidence>
<name>A0A977TJ77_9HYME</name>
<evidence type="ECO:0000256" key="6">
    <source>
        <dbReference type="ARBA" id="ARBA00022989"/>
    </source>
</evidence>
<dbReference type="Gene3D" id="1.10.287.3510">
    <property type="match status" value="1"/>
</dbReference>
<evidence type="ECO:0000256" key="9">
    <source>
        <dbReference type="ARBA" id="ARBA00031586"/>
    </source>
</evidence>
<keyword evidence="4 11" id="KW-0812">Transmembrane</keyword>
<dbReference type="EMBL" id="OL549451">
    <property type="protein sequence ID" value="UXW64260.1"/>
    <property type="molecule type" value="Genomic_DNA"/>
</dbReference>
<feature type="transmembrane region" description="Helical" evidence="11">
    <location>
        <begin position="32"/>
        <end position="49"/>
    </location>
</feature>